<dbReference type="Proteomes" id="UP000241462">
    <property type="component" value="Unassembled WGS sequence"/>
</dbReference>
<reference evidence="2 3" key="1">
    <citation type="journal article" date="2018" name="Mycol. Prog.">
        <title>Coniella lustricola, a new species from submerged detritus.</title>
        <authorList>
            <person name="Raudabaugh D.B."/>
            <person name="Iturriaga T."/>
            <person name="Carver A."/>
            <person name="Mondo S."/>
            <person name="Pangilinan J."/>
            <person name="Lipzen A."/>
            <person name="He G."/>
            <person name="Amirebrahimi M."/>
            <person name="Grigoriev I.V."/>
            <person name="Miller A.N."/>
        </authorList>
    </citation>
    <scope>NUCLEOTIDE SEQUENCE [LARGE SCALE GENOMIC DNA]</scope>
    <source>
        <strain evidence="2 3">B22-T-1</strain>
    </source>
</reference>
<protein>
    <submittedName>
        <fullName evidence="2">Uncharacterized protein</fullName>
    </submittedName>
</protein>
<gene>
    <name evidence="2" type="ORF">BD289DRAFT_43817</name>
</gene>
<feature type="region of interest" description="Disordered" evidence="1">
    <location>
        <begin position="56"/>
        <end position="78"/>
    </location>
</feature>
<evidence type="ECO:0000313" key="2">
    <source>
        <dbReference type="EMBL" id="PSR81303.1"/>
    </source>
</evidence>
<organism evidence="2 3">
    <name type="scientific">Coniella lustricola</name>
    <dbReference type="NCBI Taxonomy" id="2025994"/>
    <lineage>
        <taxon>Eukaryota</taxon>
        <taxon>Fungi</taxon>
        <taxon>Dikarya</taxon>
        <taxon>Ascomycota</taxon>
        <taxon>Pezizomycotina</taxon>
        <taxon>Sordariomycetes</taxon>
        <taxon>Sordariomycetidae</taxon>
        <taxon>Diaporthales</taxon>
        <taxon>Schizoparmaceae</taxon>
        <taxon>Coniella</taxon>
    </lineage>
</organism>
<name>A0A2T3A1R4_9PEZI</name>
<evidence type="ECO:0000313" key="3">
    <source>
        <dbReference type="Proteomes" id="UP000241462"/>
    </source>
</evidence>
<accession>A0A2T3A1R4</accession>
<dbReference type="AlphaFoldDB" id="A0A2T3A1R4"/>
<keyword evidence="3" id="KW-1185">Reference proteome</keyword>
<dbReference type="InParanoid" id="A0A2T3A1R4"/>
<dbReference type="EMBL" id="KZ678506">
    <property type="protein sequence ID" value="PSR81303.1"/>
    <property type="molecule type" value="Genomic_DNA"/>
</dbReference>
<sequence length="206" mass="21746">MDCCCCCCCGCGCGCLKADKLATRKGGSFFCLVRKACSKFKVCVFERARISKQTSHRSNTRGLEQGTESKEGEEEEEKQETVVSALSVAAVLSVSCVLSRRDTFLNSSRLVCPERRPAINHDICLAPASQTASQPDKTRQTQAASLQWAVPAFLLISAPAVPPPPLSLSLQGKNGGGGATGGQGSLALICGKELGGGGYRQPGRCW</sequence>
<proteinExistence type="predicted"/>
<evidence type="ECO:0000256" key="1">
    <source>
        <dbReference type="SAM" id="MobiDB-lite"/>
    </source>
</evidence>